<keyword evidence="1" id="KW-0732">Signal</keyword>
<comment type="caution">
    <text evidence="2">The sequence shown here is derived from an EMBL/GenBank/DDBJ whole genome shotgun (WGS) entry which is preliminary data.</text>
</comment>
<gene>
    <name evidence="2" type="ORF">QNI16_37355</name>
</gene>
<dbReference type="RefSeq" id="WP_313989635.1">
    <property type="nucleotide sequence ID" value="NZ_JASJOS010000030.1"/>
</dbReference>
<sequence>MRLSIQLSICFLAISCWVQARSVKPIPFTVKIHSAHKISICRFLKRTGESSQFYIVKMAKGKANADSIVVLPDYEYIDNNYTTDCYYAIGELENGNYVLSRFKMTNRDITLYEATVRKVECIYVEKDVASKRKQYLKLVFGLIRKDFLKSEVLYELSQEGRFLYEKASIQNPNNEVSEWRLMLTYTEKRKIFHIFLDLKPPSYYEWNLSQYFLGINDQKLKRHLYQLIDEWIIELEKDPYFICDTDALFRILEKIETNPGKLNVIDAYDKDIHAEYTKIDYLKKIRNKN</sequence>
<evidence type="ECO:0008006" key="4">
    <source>
        <dbReference type="Google" id="ProtNLM"/>
    </source>
</evidence>
<dbReference type="AlphaFoldDB" id="A0AAE3UB73"/>
<dbReference type="EMBL" id="JASJOS010000030">
    <property type="protein sequence ID" value="MDJ1486211.1"/>
    <property type="molecule type" value="Genomic_DNA"/>
</dbReference>
<accession>A0AAE3UB73</accession>
<feature type="signal peptide" evidence="1">
    <location>
        <begin position="1"/>
        <end position="20"/>
    </location>
</feature>
<protein>
    <recommendedName>
        <fullName evidence="4">DUF4369 domain-containing protein</fullName>
    </recommendedName>
</protein>
<dbReference type="PROSITE" id="PS51257">
    <property type="entry name" value="PROKAR_LIPOPROTEIN"/>
    <property type="match status" value="1"/>
</dbReference>
<proteinExistence type="predicted"/>
<feature type="chain" id="PRO_5041995748" description="DUF4369 domain-containing protein" evidence="1">
    <location>
        <begin position="21"/>
        <end position="289"/>
    </location>
</feature>
<evidence type="ECO:0000313" key="2">
    <source>
        <dbReference type="EMBL" id="MDJ1486211.1"/>
    </source>
</evidence>
<evidence type="ECO:0000313" key="3">
    <source>
        <dbReference type="Proteomes" id="UP001241110"/>
    </source>
</evidence>
<dbReference type="Proteomes" id="UP001241110">
    <property type="component" value="Unassembled WGS sequence"/>
</dbReference>
<evidence type="ECO:0000256" key="1">
    <source>
        <dbReference type="SAM" id="SignalP"/>
    </source>
</evidence>
<name>A0AAE3UB73_9BACT</name>
<reference evidence="2" key="1">
    <citation type="submission" date="2023-05" db="EMBL/GenBank/DDBJ databases">
        <authorList>
            <person name="Zhang X."/>
        </authorList>
    </citation>
    <scope>NUCLEOTIDE SEQUENCE</scope>
    <source>
        <strain evidence="2">YF14B1</strain>
    </source>
</reference>
<organism evidence="2 3">
    <name type="scientific">Xanthocytophaga flava</name>
    <dbReference type="NCBI Taxonomy" id="3048013"/>
    <lineage>
        <taxon>Bacteria</taxon>
        <taxon>Pseudomonadati</taxon>
        <taxon>Bacteroidota</taxon>
        <taxon>Cytophagia</taxon>
        <taxon>Cytophagales</taxon>
        <taxon>Rhodocytophagaceae</taxon>
        <taxon>Xanthocytophaga</taxon>
    </lineage>
</organism>